<dbReference type="RefSeq" id="WP_189570910.1">
    <property type="nucleotide sequence ID" value="NZ_BMXU01000001.1"/>
</dbReference>
<evidence type="ECO:0000313" key="5">
    <source>
        <dbReference type="Proteomes" id="UP001595607"/>
    </source>
</evidence>
<dbReference type="Gene3D" id="3.90.226.10">
    <property type="entry name" value="2-enoyl-CoA Hydratase, Chain A, domain 1"/>
    <property type="match status" value="1"/>
</dbReference>
<dbReference type="Gene3D" id="1.10.12.10">
    <property type="entry name" value="Lyase 2-enoyl-coa Hydratase, Chain A, domain 2"/>
    <property type="match status" value="1"/>
</dbReference>
<dbReference type="EMBL" id="JBHRVA010000002">
    <property type="protein sequence ID" value="MFC3302556.1"/>
    <property type="molecule type" value="Genomic_DNA"/>
</dbReference>
<evidence type="ECO:0000256" key="2">
    <source>
        <dbReference type="ARBA" id="ARBA00023098"/>
    </source>
</evidence>
<keyword evidence="5" id="KW-1185">Reference proteome</keyword>
<reference evidence="5" key="1">
    <citation type="journal article" date="2019" name="Int. J. Syst. Evol. Microbiol.">
        <title>The Global Catalogue of Microorganisms (GCM) 10K type strain sequencing project: providing services to taxonomists for standard genome sequencing and annotation.</title>
        <authorList>
            <consortium name="The Broad Institute Genomics Platform"/>
            <consortium name="The Broad Institute Genome Sequencing Center for Infectious Disease"/>
            <person name="Wu L."/>
            <person name="Ma J."/>
        </authorList>
    </citation>
    <scope>NUCLEOTIDE SEQUENCE [LARGE SCALE GENOMIC DNA]</scope>
    <source>
        <strain evidence="5">KCTC 22245</strain>
    </source>
</reference>
<keyword evidence="2" id="KW-0443">Lipid metabolism</keyword>
<comment type="caution">
    <text evidence="4">The sequence shown here is derived from an EMBL/GenBank/DDBJ whole genome shotgun (WGS) entry which is preliminary data.</text>
</comment>
<evidence type="ECO:0000313" key="4">
    <source>
        <dbReference type="EMBL" id="MFC3302556.1"/>
    </source>
</evidence>
<gene>
    <name evidence="4" type="ORF">ACFONP_07405</name>
</gene>
<name>A0ABV7ME48_9PROT</name>
<dbReference type="Proteomes" id="UP001595607">
    <property type="component" value="Unassembled WGS sequence"/>
</dbReference>
<dbReference type="InterPro" id="IPR029045">
    <property type="entry name" value="ClpP/crotonase-like_dom_sf"/>
</dbReference>
<dbReference type="PANTHER" id="PTHR11941:SF169">
    <property type="entry name" value="(7AS)-7A-METHYL-1,5-DIOXO-2,3,5,6,7,7A-HEXAHYDRO-1H-INDENE-CARBOXYL-COA HYDROLASE"/>
    <property type="match status" value="1"/>
</dbReference>
<protein>
    <submittedName>
        <fullName evidence="4">Enoyl-CoA hydratase/isomerase family protein</fullName>
    </submittedName>
</protein>
<sequence length="260" mass="27926">MTGHIRYELIGPSAHITLNRPEKKNALSLAMWQAIPELIDKAAHDEAVLSVILHGGEANTFAAGADISEFEENYKTKDQAARTSDIIAGGVQAVEDCPKPVIAAIEGVCVGGGVSLACAADLRIAGAGSKFGVTPGKLGILYNPADTRRLIRTVGVSAAKELLFTGRIITDREAKDMRLVDRLVAAGMALQVAQSLAGEMAALSQWSIRATKRMIRGLESGWDDHTAEAINLFLDGFSGEDFQEGYRAFLAKRKPDFPYR</sequence>
<dbReference type="SUPFAM" id="SSF52096">
    <property type="entry name" value="ClpP/crotonase"/>
    <property type="match status" value="1"/>
</dbReference>
<dbReference type="InterPro" id="IPR014748">
    <property type="entry name" value="Enoyl-CoA_hydra_C"/>
</dbReference>
<keyword evidence="3" id="KW-0456">Lyase</keyword>
<organism evidence="4 5">
    <name type="scientific">Parvularcula lutaonensis</name>
    <dbReference type="NCBI Taxonomy" id="491923"/>
    <lineage>
        <taxon>Bacteria</taxon>
        <taxon>Pseudomonadati</taxon>
        <taxon>Pseudomonadota</taxon>
        <taxon>Alphaproteobacteria</taxon>
        <taxon>Parvularculales</taxon>
        <taxon>Parvularculaceae</taxon>
        <taxon>Parvularcula</taxon>
    </lineage>
</organism>
<proteinExistence type="inferred from homology"/>
<evidence type="ECO:0000256" key="1">
    <source>
        <dbReference type="ARBA" id="ARBA00005254"/>
    </source>
</evidence>
<dbReference type="CDD" id="cd06558">
    <property type="entry name" value="crotonase-like"/>
    <property type="match status" value="1"/>
</dbReference>
<accession>A0ABV7ME48</accession>
<evidence type="ECO:0000256" key="3">
    <source>
        <dbReference type="ARBA" id="ARBA00023239"/>
    </source>
</evidence>
<comment type="similarity">
    <text evidence="1">Belongs to the enoyl-CoA hydratase/isomerase family.</text>
</comment>
<dbReference type="PANTHER" id="PTHR11941">
    <property type="entry name" value="ENOYL-COA HYDRATASE-RELATED"/>
    <property type="match status" value="1"/>
</dbReference>
<dbReference type="InterPro" id="IPR001753">
    <property type="entry name" value="Enoyl-CoA_hydra/iso"/>
</dbReference>
<dbReference type="Pfam" id="PF00378">
    <property type="entry name" value="ECH_1"/>
    <property type="match status" value="1"/>
</dbReference>